<protein>
    <submittedName>
        <fullName evidence="2">S-acyltransferase protein</fullName>
    </submittedName>
</protein>
<reference evidence="3" key="1">
    <citation type="submission" date="2013-09" db="EMBL/GenBank/DDBJ databases">
        <title>Corchorus olitorius genome sequencing.</title>
        <authorList>
            <person name="Alam M."/>
            <person name="Haque M.S."/>
            <person name="Islam M.S."/>
            <person name="Emdad E.M."/>
            <person name="Islam M.M."/>
            <person name="Ahmed B."/>
            <person name="Halim A."/>
            <person name="Hossen Q.M.M."/>
            <person name="Hossain M.Z."/>
            <person name="Ahmed R."/>
            <person name="Khan M.M."/>
            <person name="Islam R."/>
            <person name="Rashid M.M."/>
            <person name="Khan S.A."/>
            <person name="Rahman M.S."/>
            <person name="Alam M."/>
            <person name="Yahiya A.S."/>
            <person name="Khan M.S."/>
            <person name="Azam M.S."/>
            <person name="Haque T."/>
            <person name="Lashkar M.Z.H."/>
            <person name="Akhand A.I."/>
            <person name="Morshed G."/>
            <person name="Roy S."/>
            <person name="Uddin K.S."/>
            <person name="Rabeya T."/>
            <person name="Hossain A.S."/>
            <person name="Chowdhury A."/>
            <person name="Snigdha A.R."/>
            <person name="Mortoza M.S."/>
            <person name="Matin S.A."/>
            <person name="Hoque S.M.E."/>
            <person name="Islam M.K."/>
            <person name="Roy D.K."/>
            <person name="Haider R."/>
            <person name="Moosa M.M."/>
            <person name="Elias S.M."/>
            <person name="Hasan A.M."/>
            <person name="Jahan S."/>
            <person name="Shafiuddin M."/>
            <person name="Mahmood N."/>
            <person name="Shommy N.S."/>
        </authorList>
    </citation>
    <scope>NUCLEOTIDE SEQUENCE [LARGE SCALE GENOMIC DNA]</scope>
    <source>
        <strain evidence="3">cv. O-4</strain>
    </source>
</reference>
<evidence type="ECO:0000256" key="1">
    <source>
        <dbReference type="SAM" id="MobiDB-lite"/>
    </source>
</evidence>
<accession>A0A1R3J7K5</accession>
<comment type="caution">
    <text evidence="2">The sequence shown here is derived from an EMBL/GenBank/DDBJ whole genome shotgun (WGS) entry which is preliminary data.</text>
</comment>
<evidence type="ECO:0000313" key="2">
    <source>
        <dbReference type="EMBL" id="OMO90746.1"/>
    </source>
</evidence>
<feature type="region of interest" description="Disordered" evidence="1">
    <location>
        <begin position="1"/>
        <end position="42"/>
    </location>
</feature>
<organism evidence="2 3">
    <name type="scientific">Corchorus olitorius</name>
    <dbReference type="NCBI Taxonomy" id="93759"/>
    <lineage>
        <taxon>Eukaryota</taxon>
        <taxon>Viridiplantae</taxon>
        <taxon>Streptophyta</taxon>
        <taxon>Embryophyta</taxon>
        <taxon>Tracheophyta</taxon>
        <taxon>Spermatophyta</taxon>
        <taxon>Magnoliopsida</taxon>
        <taxon>eudicotyledons</taxon>
        <taxon>Gunneridae</taxon>
        <taxon>Pentapetalae</taxon>
        <taxon>rosids</taxon>
        <taxon>malvids</taxon>
        <taxon>Malvales</taxon>
        <taxon>Malvaceae</taxon>
        <taxon>Grewioideae</taxon>
        <taxon>Apeibeae</taxon>
        <taxon>Corchorus</taxon>
    </lineage>
</organism>
<name>A0A1R3J7K5_9ROSI</name>
<gene>
    <name evidence="2" type="ORF">COLO4_18908</name>
</gene>
<proteinExistence type="predicted"/>
<dbReference type="EMBL" id="AWUE01016523">
    <property type="protein sequence ID" value="OMO90746.1"/>
    <property type="molecule type" value="Genomic_DNA"/>
</dbReference>
<sequence>MELGEKAVWKIGGATEKRQEEDAAESGGEFKEGEVTDYLSLGVDEESRRVEITTDAKESS</sequence>
<dbReference type="OrthoDB" id="10316875at2759"/>
<evidence type="ECO:0000313" key="3">
    <source>
        <dbReference type="Proteomes" id="UP000187203"/>
    </source>
</evidence>
<dbReference type="Proteomes" id="UP000187203">
    <property type="component" value="Unassembled WGS sequence"/>
</dbReference>
<keyword evidence="3" id="KW-1185">Reference proteome</keyword>
<dbReference type="AlphaFoldDB" id="A0A1R3J7K5"/>